<dbReference type="Gene3D" id="3.20.20.30">
    <property type="entry name" value="Luciferase-like domain"/>
    <property type="match status" value="1"/>
</dbReference>
<gene>
    <name evidence="3" type="primary">mer</name>
    <name evidence="3" type="ORF">GCM10023320_66880</name>
</gene>
<accession>A0ABP9NXR0</accession>
<name>A0ABP9NXR0_9PSEU</name>
<dbReference type="PANTHER" id="PTHR43244:SF1">
    <property type="entry name" value="5,10-METHYLENETETRAHYDROMETHANOPTERIN REDUCTASE"/>
    <property type="match status" value="1"/>
</dbReference>
<evidence type="ECO:0000256" key="1">
    <source>
        <dbReference type="ARBA" id="ARBA00023002"/>
    </source>
</evidence>
<dbReference type="InterPro" id="IPR011251">
    <property type="entry name" value="Luciferase-like_dom"/>
</dbReference>
<dbReference type="Pfam" id="PF00296">
    <property type="entry name" value="Bac_luciferase"/>
    <property type="match status" value="1"/>
</dbReference>
<dbReference type="SUPFAM" id="SSF51679">
    <property type="entry name" value="Bacterial luciferase-like"/>
    <property type="match status" value="1"/>
</dbReference>
<evidence type="ECO:0000313" key="3">
    <source>
        <dbReference type="EMBL" id="GAA5136177.1"/>
    </source>
</evidence>
<proteinExistence type="predicted"/>
<dbReference type="InterPro" id="IPR050564">
    <property type="entry name" value="F420-G6PD/mer"/>
</dbReference>
<dbReference type="EMBL" id="BAABJO010000034">
    <property type="protein sequence ID" value="GAA5136177.1"/>
    <property type="molecule type" value="Genomic_DNA"/>
</dbReference>
<keyword evidence="1" id="KW-0560">Oxidoreductase</keyword>
<comment type="caution">
    <text evidence="3">The sequence shown here is derived from an EMBL/GenBank/DDBJ whole genome shotgun (WGS) entry which is preliminary data.</text>
</comment>
<dbReference type="InterPro" id="IPR036661">
    <property type="entry name" value="Luciferase-like_sf"/>
</dbReference>
<evidence type="ECO:0000313" key="4">
    <source>
        <dbReference type="Proteomes" id="UP001500804"/>
    </source>
</evidence>
<dbReference type="Proteomes" id="UP001500804">
    <property type="component" value="Unassembled WGS sequence"/>
</dbReference>
<feature type="domain" description="Luciferase-like" evidence="2">
    <location>
        <begin position="13"/>
        <end position="292"/>
    </location>
</feature>
<organism evidence="3 4">
    <name type="scientific">Pseudonocardia adelaidensis</name>
    <dbReference type="NCBI Taxonomy" id="648754"/>
    <lineage>
        <taxon>Bacteria</taxon>
        <taxon>Bacillati</taxon>
        <taxon>Actinomycetota</taxon>
        <taxon>Actinomycetes</taxon>
        <taxon>Pseudonocardiales</taxon>
        <taxon>Pseudonocardiaceae</taxon>
        <taxon>Pseudonocardia</taxon>
    </lineage>
</organism>
<sequence length="319" mass="33539">MTQLGLGFQSDKRPGDYARLAAAAEGFGFDVLSVFGDLTYQPPIFPLLEMAGATSRVRLGAACWNPYTQHPYEIAGQVAALDMASRGRAYLGLARGSWLAEIGLDQPRPLARLREAAAFIRALLAGEPYAGEIFRLAPAARLSYRPERTEIPLLVGTWGARTAALAGEIADEVKIGGTANPAVVRVMRERIGSPDVGIVVGAVTVVDEDGARARALARTEVAMYLAVVAGLDPTLDVPDDLLTAVKARLADGDVAGAGALIPPDLLSLFAFAGTPEDVAEQARALIDAGADRVEFGTPHGVTNDHGVHLLGSEVVPLLR</sequence>
<dbReference type="RefSeq" id="WP_345610690.1">
    <property type="nucleotide sequence ID" value="NZ_BAABJO010000034.1"/>
</dbReference>
<protein>
    <submittedName>
        <fullName evidence="3">5,10-methylenetetrahydromethanopterin reductase</fullName>
    </submittedName>
</protein>
<dbReference type="PANTHER" id="PTHR43244">
    <property type="match status" value="1"/>
</dbReference>
<keyword evidence="4" id="KW-1185">Reference proteome</keyword>
<reference evidence="4" key="1">
    <citation type="journal article" date="2019" name="Int. J. Syst. Evol. Microbiol.">
        <title>The Global Catalogue of Microorganisms (GCM) 10K type strain sequencing project: providing services to taxonomists for standard genome sequencing and annotation.</title>
        <authorList>
            <consortium name="The Broad Institute Genomics Platform"/>
            <consortium name="The Broad Institute Genome Sequencing Center for Infectious Disease"/>
            <person name="Wu L."/>
            <person name="Ma J."/>
        </authorList>
    </citation>
    <scope>NUCLEOTIDE SEQUENCE [LARGE SCALE GENOMIC DNA]</scope>
    <source>
        <strain evidence="4">JCM 18302</strain>
    </source>
</reference>
<evidence type="ECO:0000259" key="2">
    <source>
        <dbReference type="Pfam" id="PF00296"/>
    </source>
</evidence>
<dbReference type="CDD" id="cd01097">
    <property type="entry name" value="Tetrahydromethanopterin_reductase"/>
    <property type="match status" value="1"/>
</dbReference>